<reference evidence="3 4" key="1">
    <citation type="submission" date="2018-09" db="EMBL/GenBank/DDBJ databases">
        <title>Genome sequencing of strain 2DFW10M-5.</title>
        <authorList>
            <person name="Heo J."/>
            <person name="Kim S.-J."/>
            <person name="Kwon S.-W."/>
        </authorList>
    </citation>
    <scope>NUCLEOTIDE SEQUENCE [LARGE SCALE GENOMIC DNA]</scope>
    <source>
        <strain evidence="3 4">2DFW10M-5</strain>
    </source>
</reference>
<protein>
    <recommendedName>
        <fullName evidence="5">DUF3558 domain-containing protein</fullName>
    </recommendedName>
</protein>
<gene>
    <name evidence="3" type="ORF">D7I44_08150</name>
</gene>
<keyword evidence="2" id="KW-0732">Signal</keyword>
<evidence type="ECO:0008006" key="5">
    <source>
        <dbReference type="Google" id="ProtNLM"/>
    </source>
</evidence>
<sequence length="379" mass="38632">MNTVRTRQLGMALALIALVALTGCTTQKPVAQPAHTHPPRPVATASATPEAVQPGSRIALACDQLLSPSALGYAGTTAPSSGYSLDSVRLGLGDTITASAMQEGVRHCVWGNGTDEAQYGPTAMVTVLVDHSEDAASTIAGLLSSGSTTLGIGDASAGRCDDDPLFCSAQAEVGPVWFFVGFSGQPSGTPLSHDQATALLSAAAHSVATALAATSPAAAWKPSPTAWSITDCSSLGGAAALTQQFGAGSWISGNGTGDEDTPLTLAFNADRLNCSWDSTATAADGTSPTFSFEVVRGADWVWPYLGKTPDTTSTAVVVPGATQAAYRCQQVDSSKYCWADAIVDGSWVQLMFNYGGSYATQDHTTAALAAIVAAHQPAA</sequence>
<evidence type="ECO:0000313" key="3">
    <source>
        <dbReference type="EMBL" id="AYG03510.1"/>
    </source>
</evidence>
<dbReference type="OrthoDB" id="5117240at2"/>
<name>A0A387BR22_9MICO</name>
<dbReference type="PROSITE" id="PS51257">
    <property type="entry name" value="PROKAR_LIPOPROTEIN"/>
    <property type="match status" value="1"/>
</dbReference>
<proteinExistence type="predicted"/>
<dbReference type="Proteomes" id="UP000275069">
    <property type="component" value="Chromosome"/>
</dbReference>
<feature type="chain" id="PRO_5039254649" description="DUF3558 domain-containing protein" evidence="2">
    <location>
        <begin position="23"/>
        <end position="379"/>
    </location>
</feature>
<evidence type="ECO:0000256" key="2">
    <source>
        <dbReference type="SAM" id="SignalP"/>
    </source>
</evidence>
<dbReference type="KEGG" id="gry:D7I44_08150"/>
<feature type="signal peptide" evidence="2">
    <location>
        <begin position="1"/>
        <end position="22"/>
    </location>
</feature>
<dbReference type="RefSeq" id="WP_120789042.1">
    <property type="nucleotide sequence ID" value="NZ_CP032624.1"/>
</dbReference>
<dbReference type="AlphaFoldDB" id="A0A387BR22"/>
<organism evidence="3 4">
    <name type="scientific">Gryllotalpicola protaetiae</name>
    <dbReference type="NCBI Taxonomy" id="2419771"/>
    <lineage>
        <taxon>Bacteria</taxon>
        <taxon>Bacillati</taxon>
        <taxon>Actinomycetota</taxon>
        <taxon>Actinomycetes</taxon>
        <taxon>Micrococcales</taxon>
        <taxon>Microbacteriaceae</taxon>
        <taxon>Gryllotalpicola</taxon>
    </lineage>
</organism>
<feature type="region of interest" description="Disordered" evidence="1">
    <location>
        <begin position="30"/>
        <end position="49"/>
    </location>
</feature>
<dbReference type="EMBL" id="CP032624">
    <property type="protein sequence ID" value="AYG03510.1"/>
    <property type="molecule type" value="Genomic_DNA"/>
</dbReference>
<evidence type="ECO:0000313" key="4">
    <source>
        <dbReference type="Proteomes" id="UP000275069"/>
    </source>
</evidence>
<keyword evidence="4" id="KW-1185">Reference proteome</keyword>
<accession>A0A387BR22</accession>
<evidence type="ECO:0000256" key="1">
    <source>
        <dbReference type="SAM" id="MobiDB-lite"/>
    </source>
</evidence>